<dbReference type="EMBL" id="CP054929">
    <property type="protein sequence ID" value="QKW50109.1"/>
    <property type="molecule type" value="Genomic_DNA"/>
</dbReference>
<name>A0A7H8N6V2_9ACTN</name>
<evidence type="ECO:0000313" key="3">
    <source>
        <dbReference type="EMBL" id="QKW50109.1"/>
    </source>
</evidence>
<dbReference type="PROSITE" id="PS51257">
    <property type="entry name" value="PROKAR_LIPOPROTEIN"/>
    <property type="match status" value="1"/>
</dbReference>
<feature type="region of interest" description="Disordered" evidence="2">
    <location>
        <begin position="117"/>
        <end position="138"/>
    </location>
</feature>
<feature type="coiled-coil region" evidence="1">
    <location>
        <begin position="69"/>
        <end position="96"/>
    </location>
</feature>
<proteinExistence type="predicted"/>
<evidence type="ECO:0000256" key="1">
    <source>
        <dbReference type="SAM" id="Coils"/>
    </source>
</evidence>
<keyword evidence="4" id="KW-1185">Reference proteome</keyword>
<dbReference type="RefSeq" id="WP_176161844.1">
    <property type="nucleotide sequence ID" value="NZ_CP054929.1"/>
</dbReference>
<evidence type="ECO:0008006" key="5">
    <source>
        <dbReference type="Google" id="ProtNLM"/>
    </source>
</evidence>
<sequence>MAMHRRRITHAVTAVAAVALVMPLMTSCDKDDVDKAMDCAELAVDVSQSIDDLQQAVLKRAVMEGSGNEKKSDEALDEINKNIDELDKKTDNADIEKALDHLDKAVDNVTTAIRNDEKPDLTPVADAGRELTSACKPG</sequence>
<evidence type="ECO:0000313" key="4">
    <source>
        <dbReference type="Proteomes" id="UP000509303"/>
    </source>
</evidence>
<keyword evidence="1" id="KW-0175">Coiled coil</keyword>
<evidence type="ECO:0000256" key="2">
    <source>
        <dbReference type="SAM" id="MobiDB-lite"/>
    </source>
</evidence>
<reference evidence="3 4" key="1">
    <citation type="submission" date="2020-06" db="EMBL/GenBank/DDBJ databases">
        <title>Genome mining for natural products.</title>
        <authorList>
            <person name="Zhang B."/>
            <person name="Shi J."/>
            <person name="Ge H."/>
        </authorList>
    </citation>
    <scope>NUCLEOTIDE SEQUENCE [LARGE SCALE GENOMIC DNA]</scope>
    <source>
        <strain evidence="3 4">NA00687</strain>
    </source>
</reference>
<dbReference type="Proteomes" id="UP000509303">
    <property type="component" value="Chromosome"/>
</dbReference>
<organism evidence="3 4">
    <name type="scientific">Streptomyces buecherae</name>
    <dbReference type="NCBI Taxonomy" id="2763006"/>
    <lineage>
        <taxon>Bacteria</taxon>
        <taxon>Bacillati</taxon>
        <taxon>Actinomycetota</taxon>
        <taxon>Actinomycetes</taxon>
        <taxon>Kitasatosporales</taxon>
        <taxon>Streptomycetaceae</taxon>
        <taxon>Streptomyces</taxon>
    </lineage>
</organism>
<dbReference type="AlphaFoldDB" id="A0A7H8N6V2"/>
<accession>A0A7H8N6V2</accession>
<protein>
    <recommendedName>
        <fullName evidence="5">Secreted protein</fullName>
    </recommendedName>
</protein>
<gene>
    <name evidence="3" type="ORF">HUT08_11805</name>
</gene>